<accession>A0A2W2C9L9</accession>
<comment type="caution">
    <text evidence="3">The sequence shown here is derived from an EMBL/GenBank/DDBJ whole genome shotgun (WGS) entry which is preliminary data.</text>
</comment>
<name>A0A2W2C9L9_9HYPH</name>
<evidence type="ECO:0000313" key="3">
    <source>
        <dbReference type="EMBL" id="PZF76863.1"/>
    </source>
</evidence>
<organism evidence="3 4">
    <name type="scientific">Aestuariivirga litoralis</name>
    <dbReference type="NCBI Taxonomy" id="2650924"/>
    <lineage>
        <taxon>Bacteria</taxon>
        <taxon>Pseudomonadati</taxon>
        <taxon>Pseudomonadota</taxon>
        <taxon>Alphaproteobacteria</taxon>
        <taxon>Hyphomicrobiales</taxon>
        <taxon>Aestuariivirgaceae</taxon>
        <taxon>Aestuariivirga</taxon>
    </lineage>
</organism>
<reference evidence="4" key="1">
    <citation type="submission" date="2018-06" db="EMBL/GenBank/DDBJ databases">
        <title>Aestuariibacter litoralis strain KCTC 52945T.</title>
        <authorList>
            <person name="Li X."/>
            <person name="Salam N."/>
            <person name="Li J.-L."/>
            <person name="Chen Y.-M."/>
            <person name="Yang Z.-W."/>
            <person name="Zhang L.-Y."/>
            <person name="Han M.-X."/>
            <person name="Xiao M."/>
            <person name="Li W.-J."/>
        </authorList>
    </citation>
    <scope>NUCLEOTIDE SEQUENCE [LARGE SCALE GENOMIC DNA]</scope>
    <source>
        <strain evidence="4">KCTC 52945</strain>
    </source>
</reference>
<dbReference type="InterPro" id="IPR008979">
    <property type="entry name" value="Galactose-bd-like_sf"/>
</dbReference>
<dbReference type="PANTHER" id="PTHR13194">
    <property type="entry name" value="COMPLEX I INTERMEDIATE-ASSOCIATED PROTEIN 30"/>
    <property type="match status" value="1"/>
</dbReference>
<dbReference type="RefSeq" id="WP_111198386.1">
    <property type="nucleotide sequence ID" value="NZ_QKVK01000004.1"/>
</dbReference>
<evidence type="ECO:0000256" key="1">
    <source>
        <dbReference type="ARBA" id="ARBA00007884"/>
    </source>
</evidence>
<comment type="similarity">
    <text evidence="1">Belongs to the CIA30 family.</text>
</comment>
<keyword evidence="4" id="KW-1185">Reference proteome</keyword>
<dbReference type="InterPro" id="IPR013857">
    <property type="entry name" value="NADH-UbQ_OxRdtase-assoc_prot30"/>
</dbReference>
<protein>
    <submittedName>
        <fullName evidence="3">CIA30 family protein</fullName>
    </submittedName>
</protein>
<feature type="domain" description="NADH:ubiquinone oxidoreductase intermediate-associated protein 30" evidence="2">
    <location>
        <begin position="22"/>
        <end position="139"/>
    </location>
</feature>
<dbReference type="PANTHER" id="PTHR13194:SF19">
    <property type="entry name" value="NAD(P)-BINDING ROSSMANN-FOLD SUPERFAMILY PROTEIN"/>
    <property type="match status" value="1"/>
</dbReference>
<dbReference type="SUPFAM" id="SSF49785">
    <property type="entry name" value="Galactose-binding domain-like"/>
    <property type="match status" value="1"/>
</dbReference>
<gene>
    <name evidence="3" type="ORF">DK847_10365</name>
</gene>
<dbReference type="Proteomes" id="UP000248795">
    <property type="component" value="Unassembled WGS sequence"/>
</dbReference>
<dbReference type="Pfam" id="PF08547">
    <property type="entry name" value="CIA30"/>
    <property type="match status" value="1"/>
</dbReference>
<evidence type="ECO:0000259" key="2">
    <source>
        <dbReference type="Pfam" id="PF08547"/>
    </source>
</evidence>
<evidence type="ECO:0000313" key="4">
    <source>
        <dbReference type="Proteomes" id="UP000248795"/>
    </source>
</evidence>
<dbReference type="EMBL" id="QKVK01000004">
    <property type="protein sequence ID" value="PZF76863.1"/>
    <property type="molecule type" value="Genomic_DNA"/>
</dbReference>
<proteinExistence type="inferred from homology"/>
<sequence>MAPQPLIIDDFSQEHPETTIGTHWQLLSDAVMGGVSAGRMSRTTHAGRPAVRMQGQVSLENNGGFLQIAIDLAPDGGTLDASGFAGIAITVAGNGQDYGLHLRSSELTRPWQSYRMGFIAVPDWQEIRCPFSSFVPHRTEVPLNLRLLRRLGVVAIGRAFTADVAVGGLRLYAESNLP</sequence>
<dbReference type="AlphaFoldDB" id="A0A2W2C9L9"/>
<dbReference type="InterPro" id="IPR039131">
    <property type="entry name" value="NDUFAF1"/>
</dbReference>